<keyword evidence="3" id="KW-1185">Reference proteome</keyword>
<evidence type="ECO:0000313" key="3">
    <source>
        <dbReference type="Proteomes" id="UP000789739"/>
    </source>
</evidence>
<dbReference type="EMBL" id="CAJVPI010000368">
    <property type="protein sequence ID" value="CAG8525972.1"/>
    <property type="molecule type" value="Genomic_DNA"/>
</dbReference>
<keyword evidence="1" id="KW-0812">Transmembrane</keyword>
<comment type="caution">
    <text evidence="2">The sequence shown here is derived from an EMBL/GenBank/DDBJ whole genome shotgun (WGS) entry which is preliminary data.</text>
</comment>
<feature type="transmembrane region" description="Helical" evidence="1">
    <location>
        <begin position="374"/>
        <end position="393"/>
    </location>
</feature>
<dbReference type="OrthoDB" id="2403103at2759"/>
<keyword evidence="1" id="KW-1133">Transmembrane helix</keyword>
<reference evidence="2" key="1">
    <citation type="submission" date="2021-06" db="EMBL/GenBank/DDBJ databases">
        <authorList>
            <person name="Kallberg Y."/>
            <person name="Tangrot J."/>
            <person name="Rosling A."/>
        </authorList>
    </citation>
    <scope>NUCLEOTIDE SEQUENCE</scope>
    <source>
        <strain evidence="2">BR232B</strain>
    </source>
</reference>
<proteinExistence type="predicted"/>
<dbReference type="Proteomes" id="UP000789739">
    <property type="component" value="Unassembled WGS sequence"/>
</dbReference>
<name>A0A9N9FDR4_9GLOM</name>
<organism evidence="2 3">
    <name type="scientific">Paraglomus brasilianum</name>
    <dbReference type="NCBI Taxonomy" id="144538"/>
    <lineage>
        <taxon>Eukaryota</taxon>
        <taxon>Fungi</taxon>
        <taxon>Fungi incertae sedis</taxon>
        <taxon>Mucoromycota</taxon>
        <taxon>Glomeromycotina</taxon>
        <taxon>Glomeromycetes</taxon>
        <taxon>Paraglomerales</taxon>
        <taxon>Paraglomeraceae</taxon>
        <taxon>Paraglomus</taxon>
    </lineage>
</organism>
<protein>
    <submittedName>
        <fullName evidence="2">1885_t:CDS:1</fullName>
    </submittedName>
</protein>
<dbReference type="AlphaFoldDB" id="A0A9N9FDR4"/>
<keyword evidence="1" id="KW-0472">Membrane</keyword>
<gene>
    <name evidence="2" type="ORF">PBRASI_LOCUS3871</name>
</gene>
<sequence>MQLVLRNQSDDNLFIRLLHPNDTVTKFSVSLVCDTDTDCLRHAYPLNDGYTFAIQKSANKSAYGTLIDWSGQVLQRNVTLTDVPVDGQSLPLVKVNVNPDRDFLVATRNGNTVLWKIFNAPNNTGQITQLYGGSIMGTNNYILVDHEIFPTTEGGYGVALLKRIPTFTQDPRNTKIPSEDGVHQFANDYIAWDYVRVAFLSSGSVTEINVIAASANTDNRKEVYGIRQLPYGGFLFLEIIVNRNDIPTPVPEIAELVPVDPSRITTNRRNQPDPNAPDYQILFPVTLKSTSDQSQRTVQQIIDDLDDLIKNKDYNAFSQEYPTSYLDETYGFSPAANLWDAYKFKLIGVLVGLLVLLIIYFFARRKYPEGQSFIVVKLALILVDLSLDIAFVLSSTKNVPELRTPRYYPFLAHDYLRI</sequence>
<evidence type="ECO:0000313" key="2">
    <source>
        <dbReference type="EMBL" id="CAG8525972.1"/>
    </source>
</evidence>
<accession>A0A9N9FDR4</accession>
<evidence type="ECO:0000256" key="1">
    <source>
        <dbReference type="SAM" id="Phobius"/>
    </source>
</evidence>
<feature type="transmembrane region" description="Helical" evidence="1">
    <location>
        <begin position="342"/>
        <end position="362"/>
    </location>
</feature>